<evidence type="ECO:0000256" key="7">
    <source>
        <dbReference type="ARBA" id="ARBA00022475"/>
    </source>
</evidence>
<keyword evidence="7" id="KW-1003">Cell membrane</keyword>
<evidence type="ECO:0000256" key="3">
    <source>
        <dbReference type="ARBA" id="ARBA00007125"/>
    </source>
</evidence>
<gene>
    <name evidence="13" type="ORF">ADINL_0398</name>
</gene>
<dbReference type="OrthoDB" id="9793035at2"/>
<proteinExistence type="inferred from homology"/>
<dbReference type="InterPro" id="IPR048950">
    <property type="entry name" value="Ppx_GppA_C"/>
</dbReference>
<evidence type="ECO:0000259" key="11">
    <source>
        <dbReference type="Pfam" id="PF02541"/>
    </source>
</evidence>
<dbReference type="EMBL" id="JMSZ01000010">
    <property type="protein sequence ID" value="KDE41093.1"/>
    <property type="molecule type" value="Genomic_DNA"/>
</dbReference>
<dbReference type="GO" id="GO:0005886">
    <property type="term" value="C:plasma membrane"/>
    <property type="evidence" value="ECO:0007669"/>
    <property type="project" value="UniProtKB-SubCell"/>
</dbReference>
<dbReference type="EC" id="3.6.1.11" evidence="5"/>
<evidence type="ECO:0000256" key="1">
    <source>
        <dbReference type="ARBA" id="ARBA00001946"/>
    </source>
</evidence>
<dbReference type="Gene3D" id="3.30.420.150">
    <property type="entry name" value="Exopolyphosphatase. Domain 2"/>
    <property type="match status" value="1"/>
</dbReference>
<evidence type="ECO:0000256" key="9">
    <source>
        <dbReference type="ARBA" id="ARBA00023136"/>
    </source>
</evidence>
<dbReference type="AlphaFoldDB" id="A0A063Y448"/>
<name>A0A063Y448_9GAMM</name>
<keyword evidence="9" id="KW-0472">Membrane</keyword>
<dbReference type="NCBIfam" id="TIGR03706">
    <property type="entry name" value="exo_poly_only"/>
    <property type="match status" value="1"/>
</dbReference>
<keyword evidence="14" id="KW-1185">Reference proteome</keyword>
<dbReference type="PATRIC" id="fig|267850.7.peg.394"/>
<evidence type="ECO:0000256" key="5">
    <source>
        <dbReference type="ARBA" id="ARBA00012451"/>
    </source>
</evidence>
<dbReference type="InterPro" id="IPR043129">
    <property type="entry name" value="ATPase_NBD"/>
</dbReference>
<dbReference type="InterPro" id="IPR022371">
    <property type="entry name" value="Exopolyphosphatase"/>
</dbReference>
<dbReference type="Pfam" id="PF21447">
    <property type="entry name" value="Ppx-GppA_III"/>
    <property type="match status" value="1"/>
</dbReference>
<dbReference type="FunFam" id="3.30.420.150:FF:000001">
    <property type="entry name" value="Guanosine-5'-triphosphate,3'-diphosphate pyrophosphatase"/>
    <property type="match status" value="1"/>
</dbReference>
<feature type="domain" description="Ppx/GppA phosphatase C-terminal" evidence="12">
    <location>
        <begin position="321"/>
        <end position="494"/>
    </location>
</feature>
<dbReference type="InterPro" id="IPR050273">
    <property type="entry name" value="GppA/Ppx_hydrolase"/>
</dbReference>
<dbReference type="GO" id="GO:0004309">
    <property type="term" value="F:exopolyphosphatase activity"/>
    <property type="evidence" value="ECO:0007669"/>
    <property type="project" value="UniProtKB-EC"/>
</dbReference>
<evidence type="ECO:0000256" key="10">
    <source>
        <dbReference type="ARBA" id="ARBA00047607"/>
    </source>
</evidence>
<dbReference type="Gene3D" id="3.30.420.40">
    <property type="match status" value="1"/>
</dbReference>
<reference evidence="13 14" key="1">
    <citation type="journal article" date="2005" name="Int. J. Syst. Evol. Microbiol.">
        <title>Nitrincola lacisaponensis gen. nov., sp. nov., a novel alkaliphilic bacterium isolated from an alkaline, saline lake.</title>
        <authorList>
            <person name="Dimitriu P.A."/>
            <person name="Shukla S.K."/>
            <person name="Conradt J."/>
            <person name="Marquez M.C."/>
            <person name="Ventosa A."/>
            <person name="Maglia A."/>
            <person name="Peyton B.M."/>
            <person name="Pinkart H.C."/>
            <person name="Mormile M.R."/>
        </authorList>
    </citation>
    <scope>NUCLEOTIDE SEQUENCE [LARGE SCALE GENOMIC DNA]</scope>
    <source>
        <strain evidence="13 14">4CA</strain>
    </source>
</reference>
<evidence type="ECO:0000256" key="4">
    <source>
        <dbReference type="ARBA" id="ARBA00011738"/>
    </source>
</evidence>
<dbReference type="Pfam" id="PF02541">
    <property type="entry name" value="Ppx-GppA"/>
    <property type="match status" value="1"/>
</dbReference>
<evidence type="ECO:0000256" key="6">
    <source>
        <dbReference type="ARBA" id="ARBA00020416"/>
    </source>
</evidence>
<accession>A0A063Y448</accession>
<dbReference type="FunFam" id="3.30.420.40:FF:000023">
    <property type="entry name" value="Guanosine-5'-triphosphate,3'-diphosphate pyrophosphatase"/>
    <property type="match status" value="1"/>
</dbReference>
<evidence type="ECO:0000313" key="13">
    <source>
        <dbReference type="EMBL" id="KDE41093.1"/>
    </source>
</evidence>
<dbReference type="Proteomes" id="UP000027318">
    <property type="component" value="Unassembled WGS sequence"/>
</dbReference>
<dbReference type="STRING" id="267850.ADINL_0398"/>
<evidence type="ECO:0000259" key="12">
    <source>
        <dbReference type="Pfam" id="PF21447"/>
    </source>
</evidence>
<dbReference type="Gene3D" id="1.10.3210.10">
    <property type="entry name" value="Hypothetical protein af1432"/>
    <property type="match status" value="1"/>
</dbReference>
<dbReference type="SUPFAM" id="SSF53067">
    <property type="entry name" value="Actin-like ATPase domain"/>
    <property type="match status" value="2"/>
</dbReference>
<evidence type="ECO:0000256" key="8">
    <source>
        <dbReference type="ARBA" id="ARBA00022801"/>
    </source>
</evidence>
<dbReference type="SUPFAM" id="SSF109604">
    <property type="entry name" value="HD-domain/PDEase-like"/>
    <property type="match status" value="1"/>
</dbReference>
<comment type="subunit">
    <text evidence="4">Homodimer.</text>
</comment>
<dbReference type="PANTHER" id="PTHR30005">
    <property type="entry name" value="EXOPOLYPHOSPHATASE"/>
    <property type="match status" value="1"/>
</dbReference>
<sequence length="508" mass="56866">MELYAQPDRFDQPVEGSLLAAIDIGSNSFHMVVARLVAGELKTLDIMSEKVQLAAGLDESGILSEEAQQRGIDCLRRFAERIKELPRSAIRAVATNALREATNRSEFTDRAAGVLGLPLQVISGHEEARLIYLGVAHTLSDDTGRRLVIDIGGGSTECIIGERFESRLLESLQLGCVSFNEEFFPGGTISDKGFQQAKMAAMQELLSIRRNYRRMGWDSCVGSSGTAKAISQCCIELGVTSGDITAEGLNQLKHYLLKFNQADDIALTSIKPERKAVLTAGTAIMCAIFESLDIQCMTYSDGALREGVLYDMAGRLRHEDVRERTIRALMKRHHIDARHAANVEATALILLAQVRNSWQLTEDEYHDMLCWSARTLEIGLTISHNRYHRHSAYLLQHCDMPGFSNTEQLLLAFLARAHRRKLPKDEWKLLPGDKQQPYLRLSLLLRLAVILHRSRSKARLPAISVQADAQRLSISFPRGWLNHHPLTLADLESEAEFLKSMDYKLKFS</sequence>
<comment type="similarity">
    <text evidence="3">Belongs to the GppA/Ppx family.</text>
</comment>
<comment type="subcellular location">
    <subcellularLocation>
        <location evidence="2">Cell membrane</location>
        <topology evidence="2">Peripheral membrane protein</topology>
    </subcellularLocation>
</comment>
<dbReference type="InterPro" id="IPR003695">
    <property type="entry name" value="Ppx_GppA_N"/>
</dbReference>
<comment type="catalytic activity">
    <reaction evidence="10">
        <text>[phosphate](n) + H2O = [phosphate](n-1) + phosphate + H(+)</text>
        <dbReference type="Rhea" id="RHEA:21528"/>
        <dbReference type="Rhea" id="RHEA-COMP:9859"/>
        <dbReference type="Rhea" id="RHEA-COMP:14279"/>
        <dbReference type="ChEBI" id="CHEBI:15377"/>
        <dbReference type="ChEBI" id="CHEBI:15378"/>
        <dbReference type="ChEBI" id="CHEBI:16838"/>
        <dbReference type="ChEBI" id="CHEBI:43474"/>
        <dbReference type="EC" id="3.6.1.11"/>
    </reaction>
</comment>
<dbReference type="RefSeq" id="WP_051632482.1">
    <property type="nucleotide sequence ID" value="NZ_JMSZ01000010.1"/>
</dbReference>
<dbReference type="InterPro" id="IPR030673">
    <property type="entry name" value="PyroPPase_GppA_Ppx"/>
</dbReference>
<dbReference type="GO" id="GO:0006798">
    <property type="term" value="P:polyphosphate catabolic process"/>
    <property type="evidence" value="ECO:0007669"/>
    <property type="project" value="TreeGrafter"/>
</dbReference>
<keyword evidence="8 13" id="KW-0378">Hydrolase</keyword>
<dbReference type="CDD" id="cd24053">
    <property type="entry name" value="ASKHA_NBD_EcPPX-GppA-like"/>
    <property type="match status" value="1"/>
</dbReference>
<evidence type="ECO:0000256" key="2">
    <source>
        <dbReference type="ARBA" id="ARBA00004202"/>
    </source>
</evidence>
<dbReference type="PIRSF" id="PIRSF001267">
    <property type="entry name" value="Pyrophosphatase_GppA_Ppx"/>
    <property type="match status" value="1"/>
</dbReference>
<organism evidence="13 14">
    <name type="scientific">Nitrincola lacisaponensis</name>
    <dbReference type="NCBI Taxonomy" id="267850"/>
    <lineage>
        <taxon>Bacteria</taxon>
        <taxon>Pseudomonadati</taxon>
        <taxon>Pseudomonadota</taxon>
        <taxon>Gammaproteobacteria</taxon>
        <taxon>Oceanospirillales</taxon>
        <taxon>Oceanospirillaceae</taxon>
        <taxon>Nitrincola</taxon>
    </lineage>
</organism>
<dbReference type="PANTHER" id="PTHR30005:SF14">
    <property type="entry name" value="EXOPOLYPHOSPHATASE"/>
    <property type="match status" value="1"/>
</dbReference>
<protein>
    <recommendedName>
        <fullName evidence="6">Exopolyphosphatase</fullName>
        <ecNumber evidence="5">3.6.1.11</ecNumber>
    </recommendedName>
</protein>
<feature type="domain" description="Ppx/GppA phosphatase N-terminal" evidence="11">
    <location>
        <begin position="32"/>
        <end position="314"/>
    </location>
</feature>
<comment type="caution">
    <text evidence="13">The sequence shown here is derived from an EMBL/GenBank/DDBJ whole genome shotgun (WGS) entry which is preliminary data.</text>
</comment>
<comment type="cofactor">
    <cofactor evidence="1">
        <name>Mg(2+)</name>
        <dbReference type="ChEBI" id="CHEBI:18420"/>
    </cofactor>
</comment>
<evidence type="ECO:0000313" key="14">
    <source>
        <dbReference type="Proteomes" id="UP000027318"/>
    </source>
</evidence>